<evidence type="ECO:0000313" key="1">
    <source>
        <dbReference type="EMBL" id="KIF80775.1"/>
    </source>
</evidence>
<name>A0A0C2BHS4_9BURK</name>
<protein>
    <submittedName>
        <fullName evidence="1">Uncharacterized protein</fullName>
    </submittedName>
</protein>
<organism evidence="1 2">
    <name type="scientific">Noviherbaspirillum autotrophicum</name>
    <dbReference type="NCBI Taxonomy" id="709839"/>
    <lineage>
        <taxon>Bacteria</taxon>
        <taxon>Pseudomonadati</taxon>
        <taxon>Pseudomonadota</taxon>
        <taxon>Betaproteobacteria</taxon>
        <taxon>Burkholderiales</taxon>
        <taxon>Oxalobacteraceae</taxon>
        <taxon>Noviherbaspirillum</taxon>
    </lineage>
</organism>
<comment type="caution">
    <text evidence="1">The sequence shown here is derived from an EMBL/GenBank/DDBJ whole genome shotgun (WGS) entry which is preliminary data.</text>
</comment>
<evidence type="ECO:0000313" key="2">
    <source>
        <dbReference type="Proteomes" id="UP000031572"/>
    </source>
</evidence>
<dbReference type="Proteomes" id="UP000031572">
    <property type="component" value="Unassembled WGS sequence"/>
</dbReference>
<dbReference type="STRING" id="709839.TSA66_07990"/>
<dbReference type="OrthoDB" id="6169380at2"/>
<keyword evidence="2" id="KW-1185">Reference proteome</keyword>
<dbReference type="Pfam" id="PF08809">
    <property type="entry name" value="DUF1799"/>
    <property type="match status" value="1"/>
</dbReference>
<accession>A0A0C2BHS4</accession>
<sequence>MYEEDPSAEEASALGLTVEEASGPPAEILPENQTTVDVFIAMSTQWRTGMGGPIGLDYNALHLVMRMSSIRRDEWPFVFDGVRAMEAAALEKMREK</sequence>
<dbReference type="AlphaFoldDB" id="A0A0C2BHS4"/>
<dbReference type="RefSeq" id="WP_040039659.1">
    <property type="nucleotide sequence ID" value="NZ_JWJG01000010.1"/>
</dbReference>
<gene>
    <name evidence="1" type="ORF">TSA66_07990</name>
</gene>
<proteinExistence type="predicted"/>
<dbReference type="EMBL" id="JWJG01000028">
    <property type="protein sequence ID" value="KIF80775.1"/>
    <property type="molecule type" value="Genomic_DNA"/>
</dbReference>
<reference evidence="1 2" key="1">
    <citation type="submission" date="2014-12" db="EMBL/GenBank/DDBJ databases">
        <title>Denitrispirillum autotrophicum gen. nov., sp. nov., Denitrifying, Facultatively Autotrophic Bacteria Isolated from Rice Paddy Soil.</title>
        <authorList>
            <person name="Ishii S."/>
            <person name="Ashida N."/>
            <person name="Ohno H."/>
            <person name="Otsuka S."/>
            <person name="Yokota A."/>
            <person name="Senoo K."/>
        </authorList>
    </citation>
    <scope>NUCLEOTIDE SEQUENCE [LARGE SCALE GENOMIC DNA]</scope>
    <source>
        <strain evidence="1 2">TSA66</strain>
    </source>
</reference>
<dbReference type="InterPro" id="IPR014915">
    <property type="entry name" value="Phage_TLS_TfmB"/>
</dbReference>